<dbReference type="InterPro" id="IPR050109">
    <property type="entry name" value="HTH-type_TetR-like_transc_reg"/>
</dbReference>
<name>A0A163X5L0_9MYCO</name>
<dbReference type="EMBL" id="LWCI01000143">
    <property type="protein sequence ID" value="KZS59004.1"/>
    <property type="molecule type" value="Genomic_DNA"/>
</dbReference>
<comment type="caution">
    <text evidence="5">The sequence shown here is derived from an EMBL/GenBank/DDBJ whole genome shotgun (WGS) entry which is preliminary data.</text>
</comment>
<evidence type="ECO:0000313" key="5">
    <source>
        <dbReference type="EMBL" id="KZS59004.1"/>
    </source>
</evidence>
<dbReference type="PANTHER" id="PTHR30055:SF226">
    <property type="entry name" value="HTH-TYPE TRANSCRIPTIONAL REGULATOR PKSA"/>
    <property type="match status" value="1"/>
</dbReference>
<dbReference type="Gene3D" id="1.10.357.10">
    <property type="entry name" value="Tetracycline Repressor, domain 2"/>
    <property type="match status" value="1"/>
</dbReference>
<reference evidence="6" key="1">
    <citation type="submission" date="2016-04" db="EMBL/GenBank/DDBJ databases">
        <authorList>
            <person name="Strapagiel D."/>
            <person name="Borowka P."/>
            <person name="Marciniak B."/>
            <person name="Bakula Z."/>
            <person name="Van Ingen J."/>
            <person name="Safianowska A."/>
            <person name="Dziadek J."/>
            <person name="Jagielski T."/>
        </authorList>
    </citation>
    <scope>NUCLEOTIDE SEQUENCE [LARGE SCALE GENOMIC DNA]</scope>
    <source>
        <strain evidence="6">1010001458</strain>
    </source>
</reference>
<dbReference type="SUPFAM" id="SSF46689">
    <property type="entry name" value="Homeodomain-like"/>
    <property type="match status" value="1"/>
</dbReference>
<gene>
    <name evidence="5" type="ORF">A4G28_15150</name>
</gene>
<organism evidence="5 6">
    <name type="scientific">Mycobacterium ostraviense</name>
    <dbReference type="NCBI Taxonomy" id="2738409"/>
    <lineage>
        <taxon>Bacteria</taxon>
        <taxon>Bacillati</taxon>
        <taxon>Actinomycetota</taxon>
        <taxon>Actinomycetes</taxon>
        <taxon>Mycobacteriales</taxon>
        <taxon>Mycobacteriaceae</taxon>
        <taxon>Mycobacterium</taxon>
    </lineage>
</organism>
<feature type="region of interest" description="Disordered" evidence="3">
    <location>
        <begin position="1"/>
        <end position="22"/>
    </location>
</feature>
<protein>
    <submittedName>
        <fullName evidence="5">TetR family transcriptional regulator</fullName>
    </submittedName>
</protein>
<dbReference type="PANTHER" id="PTHR30055">
    <property type="entry name" value="HTH-TYPE TRANSCRIPTIONAL REGULATOR RUTR"/>
    <property type="match status" value="1"/>
</dbReference>
<keyword evidence="1 2" id="KW-0238">DNA-binding</keyword>
<evidence type="ECO:0000259" key="4">
    <source>
        <dbReference type="PROSITE" id="PS50977"/>
    </source>
</evidence>
<feature type="DNA-binding region" description="H-T-H motif" evidence="2">
    <location>
        <begin position="42"/>
        <end position="61"/>
    </location>
</feature>
<evidence type="ECO:0000256" key="1">
    <source>
        <dbReference type="ARBA" id="ARBA00023125"/>
    </source>
</evidence>
<dbReference type="Gene3D" id="1.10.10.60">
    <property type="entry name" value="Homeodomain-like"/>
    <property type="match status" value="1"/>
</dbReference>
<dbReference type="PRINTS" id="PR00455">
    <property type="entry name" value="HTHTETR"/>
</dbReference>
<keyword evidence="6" id="KW-1185">Reference proteome</keyword>
<dbReference type="GO" id="GO:0000976">
    <property type="term" value="F:transcription cis-regulatory region binding"/>
    <property type="evidence" value="ECO:0007669"/>
    <property type="project" value="TreeGrafter"/>
</dbReference>
<sequence length="212" mass="23172">MPPTAARRGPGRPPAAKSDETRRRIVSAAREVFSERGYDGATFQAIAVRADLTRPAINHYFASKRVLYREVVDQTNELVVTAGIERARREPTLLRRLAAFITVAMEADEKNPATAAFLATAVLESQRHPELGRSENDPVAGSRKFLIWAVHDAVERGELTADTRAAPLAEALLLVLCGVGFYAGFVGSYREMADIIAALRHLMAGTLWTSQA</sequence>
<dbReference type="RefSeq" id="WP_075512549.1">
    <property type="nucleotide sequence ID" value="NZ_CP089224.1"/>
</dbReference>
<evidence type="ECO:0000313" key="6">
    <source>
        <dbReference type="Proteomes" id="UP000077342"/>
    </source>
</evidence>
<dbReference type="InterPro" id="IPR036271">
    <property type="entry name" value="Tet_transcr_reg_TetR-rel_C_sf"/>
</dbReference>
<evidence type="ECO:0000256" key="3">
    <source>
        <dbReference type="SAM" id="MobiDB-lite"/>
    </source>
</evidence>
<dbReference type="AlphaFoldDB" id="A0A163X5L0"/>
<feature type="domain" description="HTH tetR-type" evidence="4">
    <location>
        <begin position="19"/>
        <end position="79"/>
    </location>
</feature>
<dbReference type="Proteomes" id="UP000077342">
    <property type="component" value="Unassembled WGS sequence"/>
</dbReference>
<dbReference type="SUPFAM" id="SSF48498">
    <property type="entry name" value="Tetracyclin repressor-like, C-terminal domain"/>
    <property type="match status" value="1"/>
</dbReference>
<dbReference type="Pfam" id="PF00440">
    <property type="entry name" value="TetR_N"/>
    <property type="match status" value="1"/>
</dbReference>
<evidence type="ECO:0000256" key="2">
    <source>
        <dbReference type="PROSITE-ProRule" id="PRU00335"/>
    </source>
</evidence>
<dbReference type="PROSITE" id="PS50977">
    <property type="entry name" value="HTH_TETR_2"/>
    <property type="match status" value="1"/>
</dbReference>
<dbReference type="GO" id="GO:0003700">
    <property type="term" value="F:DNA-binding transcription factor activity"/>
    <property type="evidence" value="ECO:0007669"/>
    <property type="project" value="TreeGrafter"/>
</dbReference>
<accession>A0A163X5L0</accession>
<dbReference type="InterPro" id="IPR009057">
    <property type="entry name" value="Homeodomain-like_sf"/>
</dbReference>
<dbReference type="InterPro" id="IPR001647">
    <property type="entry name" value="HTH_TetR"/>
</dbReference>
<proteinExistence type="predicted"/>